<evidence type="ECO:0000313" key="4">
    <source>
        <dbReference type="Proteomes" id="UP001595887"/>
    </source>
</evidence>
<accession>A0ABV8RLD6</accession>
<dbReference type="RefSeq" id="WP_381424334.1">
    <property type="nucleotide sequence ID" value="NZ_JBHSDH010000013.1"/>
</dbReference>
<organism evidence="3 4">
    <name type="scientific">Sphingorhabdus arenilitoris</name>
    <dbReference type="NCBI Taxonomy" id="1490041"/>
    <lineage>
        <taxon>Bacteria</taxon>
        <taxon>Pseudomonadati</taxon>
        <taxon>Pseudomonadota</taxon>
        <taxon>Alphaproteobacteria</taxon>
        <taxon>Sphingomonadales</taxon>
        <taxon>Sphingomonadaceae</taxon>
        <taxon>Sphingorhabdus</taxon>
    </lineage>
</organism>
<dbReference type="PROSITE" id="PS51257">
    <property type="entry name" value="PROKAR_LIPOPROTEIN"/>
    <property type="match status" value="1"/>
</dbReference>
<comment type="caution">
    <text evidence="3">The sequence shown here is derived from an EMBL/GenBank/DDBJ whole genome shotgun (WGS) entry which is preliminary data.</text>
</comment>
<sequence length="124" mass="13090">MTLEKAMASLLAMTMATGCSASETQQAAAETQTAAPNNAPPATAKGRVYQCAFPLAGTVTIDTSPDNSSITYKGVTYPATSGSYFYQTNDGAIAAMFTPDMSQWGLMGDTIPEEDKVKCRLENE</sequence>
<dbReference type="Proteomes" id="UP001595887">
    <property type="component" value="Unassembled WGS sequence"/>
</dbReference>
<dbReference type="EMBL" id="JBHSDH010000013">
    <property type="protein sequence ID" value="MFC4293096.1"/>
    <property type="molecule type" value="Genomic_DNA"/>
</dbReference>
<keyword evidence="4" id="KW-1185">Reference proteome</keyword>
<feature type="region of interest" description="Disordered" evidence="1">
    <location>
        <begin position="22"/>
        <end position="42"/>
    </location>
</feature>
<keyword evidence="2" id="KW-0732">Signal</keyword>
<protein>
    <recommendedName>
        <fullName evidence="5">C-type lysozyme inhibitor domain-containing protein</fullName>
    </recommendedName>
</protein>
<evidence type="ECO:0000256" key="2">
    <source>
        <dbReference type="SAM" id="SignalP"/>
    </source>
</evidence>
<gene>
    <name evidence="3" type="ORF">ACFOWX_11785</name>
</gene>
<feature type="signal peptide" evidence="2">
    <location>
        <begin position="1"/>
        <end position="21"/>
    </location>
</feature>
<evidence type="ECO:0000256" key="1">
    <source>
        <dbReference type="SAM" id="MobiDB-lite"/>
    </source>
</evidence>
<reference evidence="4" key="1">
    <citation type="journal article" date="2019" name="Int. J. Syst. Evol. Microbiol.">
        <title>The Global Catalogue of Microorganisms (GCM) 10K type strain sequencing project: providing services to taxonomists for standard genome sequencing and annotation.</title>
        <authorList>
            <consortium name="The Broad Institute Genomics Platform"/>
            <consortium name="The Broad Institute Genome Sequencing Center for Infectious Disease"/>
            <person name="Wu L."/>
            <person name="Ma J."/>
        </authorList>
    </citation>
    <scope>NUCLEOTIDE SEQUENCE [LARGE SCALE GENOMIC DNA]</scope>
    <source>
        <strain evidence="4">CECT 8531</strain>
    </source>
</reference>
<feature type="chain" id="PRO_5047264097" description="C-type lysozyme inhibitor domain-containing protein" evidence="2">
    <location>
        <begin position="22"/>
        <end position="124"/>
    </location>
</feature>
<evidence type="ECO:0008006" key="5">
    <source>
        <dbReference type="Google" id="ProtNLM"/>
    </source>
</evidence>
<evidence type="ECO:0000313" key="3">
    <source>
        <dbReference type="EMBL" id="MFC4293096.1"/>
    </source>
</evidence>
<proteinExistence type="predicted"/>
<name>A0ABV8RLD6_9SPHN</name>